<dbReference type="PROSITE" id="PS50109">
    <property type="entry name" value="HIS_KIN"/>
    <property type="match status" value="1"/>
</dbReference>
<dbReference type="Pfam" id="PF02518">
    <property type="entry name" value="HATPase_c"/>
    <property type="match status" value="1"/>
</dbReference>
<dbReference type="PANTHER" id="PTHR43065">
    <property type="entry name" value="SENSOR HISTIDINE KINASE"/>
    <property type="match status" value="1"/>
</dbReference>
<accession>A0ABQ2WP11</accession>
<keyword evidence="6" id="KW-0418">Kinase</keyword>
<proteinExistence type="predicted"/>
<dbReference type="GO" id="GO:0016301">
    <property type="term" value="F:kinase activity"/>
    <property type="evidence" value="ECO:0007669"/>
    <property type="project" value="UniProtKB-KW"/>
</dbReference>
<dbReference type="Pfam" id="PF00512">
    <property type="entry name" value="HisKA"/>
    <property type="match status" value="1"/>
</dbReference>
<evidence type="ECO:0000256" key="2">
    <source>
        <dbReference type="ARBA" id="ARBA00012438"/>
    </source>
</evidence>
<evidence type="ECO:0000259" key="5">
    <source>
        <dbReference type="PROSITE" id="PS50112"/>
    </source>
</evidence>
<dbReference type="InterPro" id="IPR003594">
    <property type="entry name" value="HATPase_dom"/>
</dbReference>
<dbReference type="Gene3D" id="1.10.287.130">
    <property type="match status" value="1"/>
</dbReference>
<dbReference type="InterPro" id="IPR004358">
    <property type="entry name" value="Sig_transdc_His_kin-like_C"/>
</dbReference>
<dbReference type="Proteomes" id="UP000634667">
    <property type="component" value="Unassembled WGS sequence"/>
</dbReference>
<keyword evidence="7" id="KW-1185">Reference proteome</keyword>
<dbReference type="SUPFAM" id="SSF47384">
    <property type="entry name" value="Homodimeric domain of signal transducing histidine kinase"/>
    <property type="match status" value="1"/>
</dbReference>
<evidence type="ECO:0000256" key="3">
    <source>
        <dbReference type="ARBA" id="ARBA00022553"/>
    </source>
</evidence>
<evidence type="ECO:0000256" key="1">
    <source>
        <dbReference type="ARBA" id="ARBA00000085"/>
    </source>
</evidence>
<dbReference type="SMART" id="SM00388">
    <property type="entry name" value="HisKA"/>
    <property type="match status" value="1"/>
</dbReference>
<dbReference type="InterPro" id="IPR005467">
    <property type="entry name" value="His_kinase_dom"/>
</dbReference>
<keyword evidence="3" id="KW-0597">Phosphoprotein</keyword>
<dbReference type="InterPro" id="IPR003661">
    <property type="entry name" value="HisK_dim/P_dom"/>
</dbReference>
<comment type="catalytic activity">
    <reaction evidence="1">
        <text>ATP + protein L-histidine = ADP + protein N-phospho-L-histidine.</text>
        <dbReference type="EC" id="2.7.13.3"/>
    </reaction>
</comment>
<dbReference type="InterPro" id="IPR035965">
    <property type="entry name" value="PAS-like_dom_sf"/>
</dbReference>
<feature type="domain" description="Histidine kinase" evidence="4">
    <location>
        <begin position="164"/>
        <end position="384"/>
    </location>
</feature>
<dbReference type="InterPro" id="IPR036097">
    <property type="entry name" value="HisK_dim/P_sf"/>
</dbReference>
<keyword evidence="6" id="KW-0808">Transferase</keyword>
<dbReference type="PANTHER" id="PTHR43065:SF29">
    <property type="entry name" value="SENSOR PROTEIN KINASE FLES"/>
    <property type="match status" value="1"/>
</dbReference>
<evidence type="ECO:0000259" key="4">
    <source>
        <dbReference type="PROSITE" id="PS50109"/>
    </source>
</evidence>
<reference evidence="7" key="1">
    <citation type="journal article" date="2019" name="Int. J. Syst. Evol. Microbiol.">
        <title>The Global Catalogue of Microorganisms (GCM) 10K type strain sequencing project: providing services to taxonomists for standard genome sequencing and annotation.</title>
        <authorList>
            <consortium name="The Broad Institute Genomics Platform"/>
            <consortium name="The Broad Institute Genome Sequencing Center for Infectious Disease"/>
            <person name="Wu L."/>
            <person name="Ma J."/>
        </authorList>
    </citation>
    <scope>NUCLEOTIDE SEQUENCE [LARGE SCALE GENOMIC DNA]</scope>
    <source>
        <strain evidence="7">KCTC 23723</strain>
    </source>
</reference>
<evidence type="ECO:0000313" key="7">
    <source>
        <dbReference type="Proteomes" id="UP000634667"/>
    </source>
</evidence>
<comment type="caution">
    <text evidence="6">The sequence shown here is derived from an EMBL/GenBank/DDBJ whole genome shotgun (WGS) entry which is preliminary data.</text>
</comment>
<dbReference type="SUPFAM" id="SSF55874">
    <property type="entry name" value="ATPase domain of HSP90 chaperone/DNA topoisomerase II/histidine kinase"/>
    <property type="match status" value="1"/>
</dbReference>
<dbReference type="Pfam" id="PF13188">
    <property type="entry name" value="PAS_8"/>
    <property type="match status" value="1"/>
</dbReference>
<dbReference type="RefSeq" id="WP_189482895.1">
    <property type="nucleotide sequence ID" value="NZ_BMYR01000007.1"/>
</dbReference>
<dbReference type="SUPFAM" id="SSF55785">
    <property type="entry name" value="PYP-like sensor domain (PAS domain)"/>
    <property type="match status" value="1"/>
</dbReference>
<dbReference type="EC" id="2.7.13.3" evidence="2"/>
<dbReference type="CDD" id="cd00075">
    <property type="entry name" value="HATPase"/>
    <property type="match status" value="1"/>
</dbReference>
<dbReference type="PRINTS" id="PR00344">
    <property type="entry name" value="BCTRLSENSOR"/>
</dbReference>
<organism evidence="6 7">
    <name type="scientific">Alishewanella tabrizica</name>
    <dbReference type="NCBI Taxonomy" id="671278"/>
    <lineage>
        <taxon>Bacteria</taxon>
        <taxon>Pseudomonadati</taxon>
        <taxon>Pseudomonadota</taxon>
        <taxon>Gammaproteobacteria</taxon>
        <taxon>Alteromonadales</taxon>
        <taxon>Alteromonadaceae</taxon>
        <taxon>Alishewanella</taxon>
    </lineage>
</organism>
<dbReference type="InterPro" id="IPR036890">
    <property type="entry name" value="HATPase_C_sf"/>
</dbReference>
<dbReference type="CDD" id="cd00082">
    <property type="entry name" value="HisKA"/>
    <property type="match status" value="1"/>
</dbReference>
<feature type="domain" description="PAS" evidence="5">
    <location>
        <begin position="43"/>
        <end position="79"/>
    </location>
</feature>
<dbReference type="SMART" id="SM00091">
    <property type="entry name" value="PAS"/>
    <property type="match status" value="1"/>
</dbReference>
<dbReference type="Gene3D" id="3.30.450.20">
    <property type="entry name" value="PAS domain"/>
    <property type="match status" value="1"/>
</dbReference>
<protein>
    <recommendedName>
        <fullName evidence="2">histidine kinase</fullName>
        <ecNumber evidence="2">2.7.13.3</ecNumber>
    </recommendedName>
</protein>
<gene>
    <name evidence="6" type="primary">flrB</name>
    <name evidence="6" type="ORF">GCM10008111_19100</name>
</gene>
<dbReference type="InterPro" id="IPR000014">
    <property type="entry name" value="PAS"/>
</dbReference>
<evidence type="ECO:0000313" key="6">
    <source>
        <dbReference type="EMBL" id="GGW63247.1"/>
    </source>
</evidence>
<name>A0ABQ2WP11_9ALTE</name>
<dbReference type="Gene3D" id="3.30.565.10">
    <property type="entry name" value="Histidine kinase-like ATPase, C-terminal domain"/>
    <property type="match status" value="1"/>
</dbReference>
<dbReference type="SMART" id="SM00387">
    <property type="entry name" value="HATPase_c"/>
    <property type="match status" value="1"/>
</dbReference>
<dbReference type="EMBL" id="BMYR01000007">
    <property type="protein sequence ID" value="GGW63247.1"/>
    <property type="molecule type" value="Genomic_DNA"/>
</dbReference>
<dbReference type="PROSITE" id="PS50112">
    <property type="entry name" value="PAS"/>
    <property type="match status" value="1"/>
</dbReference>
<sequence length="411" mass="44564">MTVAVAPLLSEQTSYHRSLPLTNTAPLVSSSAALRDLASNNSDASRLHHILHCLPSGVILLDSKGVVVEANQVAITMLGEPLLGQRWLAVITRCFRPRSDDGLEVSLADGRRLKIAISALSPQAGQLSQAGQVIVLTDLTETRELQHRISHLQRLSTLGKMMATLAHQIRTPLSSALLYAENLNSPKLTTDARASFQQKLIARLNDLEQQVNDMLLFARSGTAQAVDVLSLQALCDEWVSRSEALLLQHQASLTITLHTPQLQLLGNKNSLVEALLNLLQNSLQAVGHHACIHLEQGHTNNNQLLLRFSDNGPGIAADIQAHIFEPFFSRKAGGTGLGLAVVQAVFHSHQGQIRYVNQANYTEDPQFANALAGACFELVLPVYALPDVPHGTKQEALTCTQDQHAGKVRGV</sequence>